<dbReference type="EMBL" id="GBRH01186938">
    <property type="protein sequence ID" value="JAE10958.1"/>
    <property type="molecule type" value="Transcribed_RNA"/>
</dbReference>
<reference evidence="1" key="1">
    <citation type="submission" date="2014-09" db="EMBL/GenBank/DDBJ databases">
        <authorList>
            <person name="Magalhaes I.L.F."/>
            <person name="Oliveira U."/>
            <person name="Santos F.R."/>
            <person name="Vidigal T.H.D.A."/>
            <person name="Brescovit A.D."/>
            <person name="Santos A.J."/>
        </authorList>
    </citation>
    <scope>NUCLEOTIDE SEQUENCE</scope>
    <source>
        <tissue evidence="1">Shoot tissue taken approximately 20 cm above the soil surface</tissue>
    </source>
</reference>
<reference evidence="1" key="2">
    <citation type="journal article" date="2015" name="Data Brief">
        <title>Shoot transcriptome of the giant reed, Arundo donax.</title>
        <authorList>
            <person name="Barrero R.A."/>
            <person name="Guerrero F.D."/>
            <person name="Moolhuijzen P."/>
            <person name="Goolsby J.A."/>
            <person name="Tidwell J."/>
            <person name="Bellgard S.E."/>
            <person name="Bellgard M.I."/>
        </authorList>
    </citation>
    <scope>NUCLEOTIDE SEQUENCE</scope>
    <source>
        <tissue evidence="1">Shoot tissue taken approximately 20 cm above the soil surface</tissue>
    </source>
</reference>
<proteinExistence type="predicted"/>
<dbReference type="AlphaFoldDB" id="A0A0A9FRN9"/>
<protein>
    <submittedName>
        <fullName evidence="1">PIR121</fullName>
    </submittedName>
</protein>
<accession>A0A0A9FRN9</accession>
<organism evidence="1">
    <name type="scientific">Arundo donax</name>
    <name type="common">Giant reed</name>
    <name type="synonym">Donax arundinaceus</name>
    <dbReference type="NCBI Taxonomy" id="35708"/>
    <lineage>
        <taxon>Eukaryota</taxon>
        <taxon>Viridiplantae</taxon>
        <taxon>Streptophyta</taxon>
        <taxon>Embryophyta</taxon>
        <taxon>Tracheophyta</taxon>
        <taxon>Spermatophyta</taxon>
        <taxon>Magnoliopsida</taxon>
        <taxon>Liliopsida</taxon>
        <taxon>Poales</taxon>
        <taxon>Poaceae</taxon>
        <taxon>PACMAD clade</taxon>
        <taxon>Arundinoideae</taxon>
        <taxon>Arundineae</taxon>
        <taxon>Arundo</taxon>
    </lineage>
</organism>
<sequence length="77" mass="8366">MIGLEMLKGTCMILSLKASSFLVVGLAGYGNSVLGNSLAPVKNHLFQILNKTPRHFLTMKRLYAGTILQKSEGLCLN</sequence>
<name>A0A0A9FRN9_ARUDO</name>
<evidence type="ECO:0000313" key="1">
    <source>
        <dbReference type="EMBL" id="JAE10958.1"/>
    </source>
</evidence>